<dbReference type="Proteomes" id="UP001151699">
    <property type="component" value="Chromosome A"/>
</dbReference>
<evidence type="ECO:0008006" key="4">
    <source>
        <dbReference type="Google" id="ProtNLM"/>
    </source>
</evidence>
<keyword evidence="1" id="KW-0732">Signal</keyword>
<dbReference type="EMBL" id="WJQU01000001">
    <property type="protein sequence ID" value="KAJ6648628.1"/>
    <property type="molecule type" value="Genomic_DNA"/>
</dbReference>
<feature type="signal peptide" evidence="1">
    <location>
        <begin position="1"/>
        <end position="17"/>
    </location>
</feature>
<evidence type="ECO:0000313" key="2">
    <source>
        <dbReference type="EMBL" id="KAJ6648628.1"/>
    </source>
</evidence>
<organism evidence="2 3">
    <name type="scientific">Pseudolycoriella hygida</name>
    <dbReference type="NCBI Taxonomy" id="35572"/>
    <lineage>
        <taxon>Eukaryota</taxon>
        <taxon>Metazoa</taxon>
        <taxon>Ecdysozoa</taxon>
        <taxon>Arthropoda</taxon>
        <taxon>Hexapoda</taxon>
        <taxon>Insecta</taxon>
        <taxon>Pterygota</taxon>
        <taxon>Neoptera</taxon>
        <taxon>Endopterygota</taxon>
        <taxon>Diptera</taxon>
        <taxon>Nematocera</taxon>
        <taxon>Sciaroidea</taxon>
        <taxon>Sciaridae</taxon>
        <taxon>Pseudolycoriella</taxon>
    </lineage>
</organism>
<name>A0A9Q0NEE8_9DIPT</name>
<sequence>MKLFIFVLFALFAFSYAKPADILKQGAALATGVVTVPGGAVTGGVGAFVGSGGDLNKGIQGAEYGAKQGSNVAQNAGK</sequence>
<protein>
    <recommendedName>
        <fullName evidence="4">Glycine zipper 2TM domain-containing protein</fullName>
    </recommendedName>
</protein>
<keyword evidence="3" id="KW-1185">Reference proteome</keyword>
<reference evidence="2" key="1">
    <citation type="submission" date="2022-07" db="EMBL/GenBank/DDBJ databases">
        <authorList>
            <person name="Trinca V."/>
            <person name="Uliana J.V.C."/>
            <person name="Torres T.T."/>
            <person name="Ward R.J."/>
            <person name="Monesi N."/>
        </authorList>
    </citation>
    <scope>NUCLEOTIDE SEQUENCE</scope>
    <source>
        <strain evidence="2">HSMRA1968</strain>
        <tissue evidence="2">Whole embryos</tissue>
    </source>
</reference>
<proteinExistence type="predicted"/>
<evidence type="ECO:0000256" key="1">
    <source>
        <dbReference type="SAM" id="SignalP"/>
    </source>
</evidence>
<dbReference type="AlphaFoldDB" id="A0A9Q0NEE8"/>
<comment type="caution">
    <text evidence="2">The sequence shown here is derived from an EMBL/GenBank/DDBJ whole genome shotgun (WGS) entry which is preliminary data.</text>
</comment>
<feature type="chain" id="PRO_5040113958" description="Glycine zipper 2TM domain-containing protein" evidence="1">
    <location>
        <begin position="18"/>
        <end position="78"/>
    </location>
</feature>
<gene>
    <name evidence="2" type="ORF">Bhyg_03859</name>
</gene>
<evidence type="ECO:0000313" key="3">
    <source>
        <dbReference type="Proteomes" id="UP001151699"/>
    </source>
</evidence>
<accession>A0A9Q0NEE8</accession>